<reference evidence="1" key="1">
    <citation type="submission" date="2022-11" db="EMBL/GenBank/DDBJ databases">
        <authorList>
            <person name="Kamali M."/>
            <person name="Peak L."/>
            <person name="Go Y.Y."/>
            <person name="Balasuriya U.B.R."/>
            <person name="Carossino M."/>
        </authorList>
    </citation>
    <scope>NUCLEOTIDE SEQUENCE</scope>
    <source>
        <strain evidence="1">4524</strain>
    </source>
</reference>
<dbReference type="Pfam" id="PF06763">
    <property type="entry name" value="Minor_tail_Z"/>
    <property type="match status" value="1"/>
</dbReference>
<comment type="caution">
    <text evidence="1">The sequence shown here is derived from an EMBL/GenBank/DDBJ whole genome shotgun (WGS) entry which is preliminary data.</text>
</comment>
<proteinExistence type="predicted"/>
<dbReference type="InterPro" id="IPR010633">
    <property type="entry name" value="Phage_lambda_GpZ"/>
</dbReference>
<dbReference type="AlphaFoldDB" id="A0A9X4G4F0"/>
<dbReference type="RefSeq" id="WP_275218530.1">
    <property type="nucleotide sequence ID" value="NZ_JAPHVQ010000018.1"/>
</dbReference>
<accession>A0A9X4G4F0</accession>
<evidence type="ECO:0000313" key="2">
    <source>
        <dbReference type="Proteomes" id="UP001142444"/>
    </source>
</evidence>
<keyword evidence="2" id="KW-1185">Reference proteome</keyword>
<organism evidence="1 2">
    <name type="scientific">Actinobacillus equuli subsp. equuli</name>
    <dbReference type="NCBI Taxonomy" id="202947"/>
    <lineage>
        <taxon>Bacteria</taxon>
        <taxon>Pseudomonadati</taxon>
        <taxon>Pseudomonadota</taxon>
        <taxon>Gammaproteobacteria</taxon>
        <taxon>Pasteurellales</taxon>
        <taxon>Pasteurellaceae</taxon>
        <taxon>Actinobacillus</taxon>
    </lineage>
</organism>
<gene>
    <name evidence="1" type="ORF">OQ257_11290</name>
</gene>
<reference evidence="1" key="2">
    <citation type="journal article" date="2023" name="Pathogens">
        <title>Pathological Features and Genomic Characterization of an Actinobacillus equuli subsp. equuli Bearing Unique Virulence-Associated Genes from an Adult Horse with Pleuropneumonia.</title>
        <authorList>
            <person name="Kamali M."/>
            <person name="Carossino M."/>
            <person name="Del Piero F."/>
            <person name="Peak L."/>
            <person name="Mitchell M.S."/>
            <person name="Willette J."/>
            <person name="Baker R."/>
            <person name="Li F."/>
            <person name="Kenez A."/>
            <person name="Balasuriya U.B.R."/>
            <person name="Go Y.Y."/>
        </authorList>
    </citation>
    <scope>NUCLEOTIDE SEQUENCE</scope>
    <source>
        <strain evidence="1">4524</strain>
    </source>
</reference>
<name>A0A9X4G4F0_ACTEU</name>
<evidence type="ECO:0000313" key="1">
    <source>
        <dbReference type="EMBL" id="MDE8035739.1"/>
    </source>
</evidence>
<protein>
    <submittedName>
        <fullName evidence="1">Phage tail protein</fullName>
    </submittedName>
</protein>
<dbReference type="EMBL" id="JAPHVQ010000018">
    <property type="protein sequence ID" value="MDE8035739.1"/>
    <property type="molecule type" value="Genomic_DNA"/>
</dbReference>
<dbReference type="Proteomes" id="UP001142444">
    <property type="component" value="Unassembled WGS sequence"/>
</dbReference>
<sequence length="177" mass="19775">MSTSSDLRQIQANMDKLKLAVAKAGSKQVNKMATKVMRKATATVAKDVGVPAKTIRGRFKQTARANAAKPIAKVRVNRMNMPAIRLFENRSNKMWIGRGGIVVGKYAIKRGFRQTLANGRTHLMQRRGKARYAIDVVKIPLSANLTNAVQAEVERARTEMQTELKQELAKEFGRILR</sequence>